<evidence type="ECO:0000256" key="7">
    <source>
        <dbReference type="RuleBase" id="RU361216"/>
    </source>
</evidence>
<dbReference type="InterPro" id="IPR036458">
    <property type="entry name" value="Na:dicarbo_symporter_sf"/>
</dbReference>
<dbReference type="Gene3D" id="1.10.3860.10">
    <property type="entry name" value="Sodium:dicarboxylate symporter"/>
    <property type="match status" value="1"/>
</dbReference>
<feature type="region of interest" description="Disordered" evidence="8">
    <location>
        <begin position="592"/>
        <end position="612"/>
    </location>
</feature>
<feature type="transmembrane region" description="Helical" evidence="7">
    <location>
        <begin position="150"/>
        <end position="171"/>
    </location>
</feature>
<evidence type="ECO:0000256" key="6">
    <source>
        <dbReference type="ARBA" id="ARBA00023136"/>
    </source>
</evidence>
<proteinExistence type="inferred from homology"/>
<feature type="transmembrane region" description="Helical" evidence="7">
    <location>
        <begin position="118"/>
        <end position="138"/>
    </location>
</feature>
<evidence type="ECO:0000256" key="3">
    <source>
        <dbReference type="ARBA" id="ARBA00022475"/>
    </source>
</evidence>
<evidence type="ECO:0000256" key="8">
    <source>
        <dbReference type="SAM" id="MobiDB-lite"/>
    </source>
</evidence>
<keyword evidence="6 7" id="KW-0472">Membrane</keyword>
<gene>
    <name evidence="9" type="ORF">H310_04732</name>
</gene>
<feature type="transmembrane region" description="Helical" evidence="7">
    <location>
        <begin position="45"/>
        <end position="68"/>
    </location>
</feature>
<reference evidence="9" key="1">
    <citation type="submission" date="2013-12" db="EMBL/GenBank/DDBJ databases">
        <title>The Genome Sequence of Aphanomyces invadans NJM9701.</title>
        <authorList>
            <consortium name="The Broad Institute Genomics Platform"/>
            <person name="Russ C."/>
            <person name="Tyler B."/>
            <person name="van West P."/>
            <person name="Dieguez-Uribeondo J."/>
            <person name="Young S.K."/>
            <person name="Zeng Q."/>
            <person name="Gargeya S."/>
            <person name="Fitzgerald M."/>
            <person name="Abouelleil A."/>
            <person name="Alvarado L."/>
            <person name="Chapman S.B."/>
            <person name="Gainer-Dewar J."/>
            <person name="Goldberg J."/>
            <person name="Griggs A."/>
            <person name="Gujja S."/>
            <person name="Hansen M."/>
            <person name="Howarth C."/>
            <person name="Imamovic A."/>
            <person name="Ireland A."/>
            <person name="Larimer J."/>
            <person name="McCowan C."/>
            <person name="Murphy C."/>
            <person name="Pearson M."/>
            <person name="Poon T.W."/>
            <person name="Priest M."/>
            <person name="Roberts A."/>
            <person name="Saif S."/>
            <person name="Shea T."/>
            <person name="Sykes S."/>
            <person name="Wortman J."/>
            <person name="Nusbaum C."/>
            <person name="Birren B."/>
        </authorList>
    </citation>
    <scope>NUCLEOTIDE SEQUENCE [LARGE SCALE GENOMIC DNA]</scope>
    <source>
        <strain evidence="9">NJM9701</strain>
    </source>
</reference>
<evidence type="ECO:0000256" key="1">
    <source>
        <dbReference type="ARBA" id="ARBA00004651"/>
    </source>
</evidence>
<dbReference type="EMBL" id="KI913958">
    <property type="protein sequence ID" value="ETW04458.1"/>
    <property type="molecule type" value="Genomic_DNA"/>
</dbReference>
<dbReference type="InterPro" id="IPR001991">
    <property type="entry name" value="Na-dicarboxylate_symporter"/>
</dbReference>
<dbReference type="Pfam" id="PF00375">
    <property type="entry name" value="SDF"/>
    <property type="match status" value="2"/>
</dbReference>
<evidence type="ECO:0000256" key="4">
    <source>
        <dbReference type="ARBA" id="ARBA00022692"/>
    </source>
</evidence>
<evidence type="ECO:0000256" key="2">
    <source>
        <dbReference type="ARBA" id="ARBA00022448"/>
    </source>
</evidence>
<keyword evidence="4 7" id="KW-0812">Transmembrane</keyword>
<feature type="transmembrane region" description="Helical" evidence="7">
    <location>
        <begin position="390"/>
        <end position="417"/>
    </location>
</feature>
<dbReference type="RefSeq" id="XP_008867414.1">
    <property type="nucleotide sequence ID" value="XM_008869192.1"/>
</dbReference>
<comment type="subcellular location">
    <subcellularLocation>
        <location evidence="1">Cell membrane</location>
        <topology evidence="1">Multi-pass membrane protein</topology>
    </subcellularLocation>
    <subcellularLocation>
        <location evidence="7">Membrane</location>
        <topology evidence="7">Multi-pass membrane protein</topology>
    </subcellularLocation>
</comment>
<dbReference type="AlphaFoldDB" id="A0A024UFS2"/>
<keyword evidence="7" id="KW-0769">Symport</keyword>
<dbReference type="PRINTS" id="PR00173">
    <property type="entry name" value="EDTRNSPORT"/>
</dbReference>
<sequence length="612" mass="67101">MDSDYSMDSPRSTLDDVNGAYNLRRRGLMDDHAWKMQGAWHKRMYFGEWGILVGILLGIVTAICVDAISTAAPKDFDTQSESLALWHAELTRMTDVVKLRHLLNKWIGLPGVLFIRSLTLWTVPYVFTSIVVGVAELVRFTKAKHVVWRFISLSLVTTVSASLLGLLLMHIPPTSWVTPKQLTQLQPLGTQAAPECPVVGSSKYVLAINTTSQAIACVKESALYPVTDVYEFAMFLDPKTTSAVSGWDSVYNMTLELAPDNLVAQFMDENRLSGVVVVAVLVGLLLGANRVEYIGTLLQLVAELHVYFRCILRWVVNTVPIAIMFLVASSLIVPDASFLDMGTLSVPPLKPANVSASERDASLVLYKSLVDVLKSSTHTVFSNASDDLKLLAVLASVFVCGAIVHCLVVLPVVAFIATSRRNPFVFMNGLRSAMAFGFGSSSSIASLQALAQCIDSTRLVSRQITDALLPIATTMHSDGAAFYLSACTVFLLRAQESTIDVTMSVEVFFLSILQSWTCPPVPGGGTMALTAMWVILKGRAPTYFFWVLALDALLDRLATVISMLSNAIITWVIAEQIDETYIDEKDRDLATRHRTHDESATHGERQKDSGHE</sequence>
<dbReference type="OrthoDB" id="73727at2759"/>
<dbReference type="STRING" id="157072.A0A024UFS2"/>
<keyword evidence="3" id="KW-1003">Cell membrane</keyword>
<feature type="transmembrane region" description="Helical" evidence="7">
    <location>
        <begin position="311"/>
        <end position="333"/>
    </location>
</feature>
<evidence type="ECO:0000313" key="9">
    <source>
        <dbReference type="EMBL" id="ETW04458.1"/>
    </source>
</evidence>
<dbReference type="VEuPathDB" id="FungiDB:H310_04732"/>
<dbReference type="eggNOG" id="KOG3787">
    <property type="taxonomic scope" value="Eukaryota"/>
</dbReference>
<name>A0A024UFS2_9STRA</name>
<dbReference type="GO" id="GO:0005886">
    <property type="term" value="C:plasma membrane"/>
    <property type="evidence" value="ECO:0007669"/>
    <property type="project" value="UniProtKB-SubCell"/>
</dbReference>
<dbReference type="PANTHER" id="PTHR42865:SF7">
    <property type="entry name" value="PROTON_GLUTAMATE-ASPARTATE SYMPORTER"/>
    <property type="match status" value="1"/>
</dbReference>
<feature type="transmembrane region" description="Helical" evidence="7">
    <location>
        <begin position="272"/>
        <end position="291"/>
    </location>
</feature>
<keyword evidence="5 7" id="KW-1133">Transmembrane helix</keyword>
<organism evidence="9">
    <name type="scientific">Aphanomyces invadans</name>
    <dbReference type="NCBI Taxonomy" id="157072"/>
    <lineage>
        <taxon>Eukaryota</taxon>
        <taxon>Sar</taxon>
        <taxon>Stramenopiles</taxon>
        <taxon>Oomycota</taxon>
        <taxon>Saprolegniomycetes</taxon>
        <taxon>Saprolegniales</taxon>
        <taxon>Verrucalvaceae</taxon>
        <taxon>Aphanomyces</taxon>
    </lineage>
</organism>
<dbReference type="SUPFAM" id="SSF118215">
    <property type="entry name" value="Proton glutamate symport protein"/>
    <property type="match status" value="2"/>
</dbReference>
<protein>
    <recommendedName>
        <fullName evidence="7">Amino acid transporter</fullName>
    </recommendedName>
</protein>
<dbReference type="PANTHER" id="PTHR42865">
    <property type="entry name" value="PROTON/GLUTAMATE-ASPARTATE SYMPORTER"/>
    <property type="match status" value="1"/>
</dbReference>
<dbReference type="GeneID" id="20081782"/>
<evidence type="ECO:0000256" key="5">
    <source>
        <dbReference type="ARBA" id="ARBA00022989"/>
    </source>
</evidence>
<comment type="similarity">
    <text evidence="7">Belongs to the dicarboxylate/amino acid:cation symporter (DAACS) (TC 2.A.23) family.</text>
</comment>
<accession>A0A024UFS2</accession>
<keyword evidence="2 7" id="KW-0813">Transport</keyword>
<dbReference type="GO" id="GO:0015293">
    <property type="term" value="F:symporter activity"/>
    <property type="evidence" value="ECO:0007669"/>
    <property type="project" value="UniProtKB-UniRule"/>
</dbReference>